<dbReference type="EMBL" id="BSXW01000350">
    <property type="protein sequence ID" value="GMF19581.1"/>
    <property type="molecule type" value="Genomic_DNA"/>
</dbReference>
<protein>
    <submittedName>
        <fullName evidence="1">Unnamed protein product</fullName>
    </submittedName>
</protein>
<dbReference type="AlphaFoldDB" id="A0A9W6WMR4"/>
<dbReference type="OrthoDB" id="97124at2759"/>
<evidence type="ECO:0000313" key="2">
    <source>
        <dbReference type="Proteomes" id="UP001165083"/>
    </source>
</evidence>
<sequence>MPKRIPWTEEAVGVTTAKADAYLDTLKSFEILARETQTCLACDEVSIYTVGEHLAEASSPKKKKMNATQKAFCRELADNHLRPMRIRLAMGRRFETALGDLPALNTVQNFVNHYSRTHLTNNDRVDDVRNLIHTRAFPGDEEMTEAFTFRWDLDRNDKPVVDNGSDERPFLVGLTTKALVVRMMLPPDRFTLHVDATYKMNYRDYFCALLNELSHCCEEQSCNQRSFEFNSVPQQTLVHRVSDMLRAKLARGAGWILGTGCVLVVSRQAKRIYVAPNQRPEDGIAVSAQMGTSYARMEVAGQPRNGWVVNVVLKKCPCSYRFAFGTCVHIVVAIRGVENLDVKGNNFCQPQKAQIKE</sequence>
<gene>
    <name evidence="1" type="ORF">Plil01_000750000</name>
</gene>
<accession>A0A9W6WMR4</accession>
<name>A0A9W6WMR4_9STRA</name>
<keyword evidence="2" id="KW-1185">Reference proteome</keyword>
<evidence type="ECO:0000313" key="1">
    <source>
        <dbReference type="EMBL" id="GMF19581.1"/>
    </source>
</evidence>
<proteinExistence type="predicted"/>
<comment type="caution">
    <text evidence="1">The sequence shown here is derived from an EMBL/GenBank/DDBJ whole genome shotgun (WGS) entry which is preliminary data.</text>
</comment>
<organism evidence="1 2">
    <name type="scientific">Phytophthora lilii</name>
    <dbReference type="NCBI Taxonomy" id="2077276"/>
    <lineage>
        <taxon>Eukaryota</taxon>
        <taxon>Sar</taxon>
        <taxon>Stramenopiles</taxon>
        <taxon>Oomycota</taxon>
        <taxon>Peronosporomycetes</taxon>
        <taxon>Peronosporales</taxon>
        <taxon>Peronosporaceae</taxon>
        <taxon>Phytophthora</taxon>
    </lineage>
</organism>
<dbReference type="Proteomes" id="UP001165083">
    <property type="component" value="Unassembled WGS sequence"/>
</dbReference>
<reference evidence="1" key="1">
    <citation type="submission" date="2023-04" db="EMBL/GenBank/DDBJ databases">
        <title>Phytophthora lilii NBRC 32176.</title>
        <authorList>
            <person name="Ichikawa N."/>
            <person name="Sato H."/>
            <person name="Tonouchi N."/>
        </authorList>
    </citation>
    <scope>NUCLEOTIDE SEQUENCE</scope>
    <source>
        <strain evidence="1">NBRC 32176</strain>
    </source>
</reference>